<dbReference type="Proteomes" id="UP001210925">
    <property type="component" value="Unassembled WGS sequence"/>
</dbReference>
<accession>A0AAD5UI33</accession>
<dbReference type="EMBL" id="JADGKB010000025">
    <property type="protein sequence ID" value="KAJ3258679.1"/>
    <property type="molecule type" value="Genomic_DNA"/>
</dbReference>
<evidence type="ECO:0000313" key="2">
    <source>
        <dbReference type="Proteomes" id="UP001210925"/>
    </source>
</evidence>
<sequence>MAKRITKNDISGPTPLQTTNQYLKQSFDSGIDVRSENQRKQVQQNNFSGAIPFAVGRHDVSVSVAGGPYDPRNNESKEPKTMTYMQYQTFVHAIGAYKRQIQAMAAATETFVRALQEVADCVPAAQVNDVNVVSDLDFLIDSSQLIVNAHQTWANNIEKEVEEPLTACLNEIPQLAKTKQEANKQQIQKLIQQLHSEEDSSYKMKKKKTRDLAELQKSLNLRMALADEIKRLSLYNECIPDKLSQENVPFILQLLTKTVEAELETYETISEGFHKVNSI</sequence>
<evidence type="ECO:0000313" key="1">
    <source>
        <dbReference type="EMBL" id="KAJ3258679.1"/>
    </source>
</evidence>
<dbReference type="SUPFAM" id="SSF103657">
    <property type="entry name" value="BAR/IMD domain-like"/>
    <property type="match status" value="1"/>
</dbReference>
<comment type="caution">
    <text evidence="1">The sequence shown here is derived from an EMBL/GenBank/DDBJ whole genome shotgun (WGS) entry which is preliminary data.</text>
</comment>
<gene>
    <name evidence="1" type="ORF">HK103_003468</name>
</gene>
<dbReference type="AlphaFoldDB" id="A0AAD5UI33"/>
<name>A0AAD5UI33_9FUNG</name>
<proteinExistence type="predicted"/>
<reference evidence="1" key="1">
    <citation type="submission" date="2020-05" db="EMBL/GenBank/DDBJ databases">
        <title>Phylogenomic resolution of chytrid fungi.</title>
        <authorList>
            <person name="Stajich J.E."/>
            <person name="Amses K."/>
            <person name="Simmons R."/>
            <person name="Seto K."/>
            <person name="Myers J."/>
            <person name="Bonds A."/>
            <person name="Quandt C.A."/>
            <person name="Barry K."/>
            <person name="Liu P."/>
            <person name="Grigoriev I."/>
            <person name="Longcore J.E."/>
            <person name="James T.Y."/>
        </authorList>
    </citation>
    <scope>NUCLEOTIDE SEQUENCE</scope>
    <source>
        <strain evidence="1">PLAUS21</strain>
    </source>
</reference>
<protein>
    <submittedName>
        <fullName evidence="1">Uncharacterized protein</fullName>
    </submittedName>
</protein>
<organism evidence="1 2">
    <name type="scientific">Boothiomyces macroporosus</name>
    <dbReference type="NCBI Taxonomy" id="261099"/>
    <lineage>
        <taxon>Eukaryota</taxon>
        <taxon>Fungi</taxon>
        <taxon>Fungi incertae sedis</taxon>
        <taxon>Chytridiomycota</taxon>
        <taxon>Chytridiomycota incertae sedis</taxon>
        <taxon>Chytridiomycetes</taxon>
        <taxon>Rhizophydiales</taxon>
        <taxon>Terramycetaceae</taxon>
        <taxon>Boothiomyces</taxon>
    </lineage>
</organism>
<dbReference type="Gene3D" id="1.20.1270.60">
    <property type="entry name" value="Arfaptin homology (AH) domain/BAR domain"/>
    <property type="match status" value="1"/>
</dbReference>
<keyword evidence="2" id="KW-1185">Reference proteome</keyword>
<dbReference type="InterPro" id="IPR027267">
    <property type="entry name" value="AH/BAR_dom_sf"/>
</dbReference>